<reference evidence="2" key="1">
    <citation type="journal article" date="2019" name="bioRxiv">
        <title>Genomics, evolutionary history and diagnostics of the Alternaria alternata species group including apple and Asian pear pathotypes.</title>
        <authorList>
            <person name="Armitage A.D."/>
            <person name="Cockerton H.M."/>
            <person name="Sreenivasaprasad S."/>
            <person name="Woodhall J.W."/>
            <person name="Lane C.R."/>
            <person name="Harrison R.J."/>
            <person name="Clarkson J.P."/>
        </authorList>
    </citation>
    <scope>NUCLEOTIDE SEQUENCE [LARGE SCALE GENOMIC DNA]</scope>
    <source>
        <strain evidence="2">FERA 1177</strain>
    </source>
</reference>
<evidence type="ECO:0000313" key="1">
    <source>
        <dbReference type="EMBL" id="RYN84294.1"/>
    </source>
</evidence>
<evidence type="ECO:0000313" key="2">
    <source>
        <dbReference type="Proteomes" id="UP000291422"/>
    </source>
</evidence>
<organism evidence="1 2">
    <name type="scientific">Alternaria alternata</name>
    <name type="common">Alternaria rot fungus</name>
    <name type="synonym">Torula alternata</name>
    <dbReference type="NCBI Taxonomy" id="5599"/>
    <lineage>
        <taxon>Eukaryota</taxon>
        <taxon>Fungi</taxon>
        <taxon>Dikarya</taxon>
        <taxon>Ascomycota</taxon>
        <taxon>Pezizomycotina</taxon>
        <taxon>Dothideomycetes</taxon>
        <taxon>Pleosporomycetidae</taxon>
        <taxon>Pleosporales</taxon>
        <taxon>Pleosporineae</taxon>
        <taxon>Pleosporaceae</taxon>
        <taxon>Alternaria</taxon>
        <taxon>Alternaria sect. Alternaria</taxon>
        <taxon>Alternaria alternata complex</taxon>
    </lineage>
</organism>
<proteinExistence type="predicted"/>
<dbReference type="VEuPathDB" id="FungiDB:CC77DRAFT_1060187"/>
<gene>
    <name evidence="1" type="ORF">AA0117_g424</name>
</gene>
<sequence>MITTLSLGYFSLGCFTNLRDFELTLTCKATKSTTMEIPTAENNSIDESTSLQVVGVREIQSHQRNDRNRAGQAERIQGERVENHLLLLVQVNQPQPVNPPQQVHYHQQINYNHNFNYVQQRQAQVWYPPTGWQRDQVTGQFYRDYYDNITQLWSKDWWDPQQGRAYRVVRDSNGQ</sequence>
<accession>A0A4Q4NYB5</accession>
<protein>
    <submittedName>
        <fullName evidence="1">Uncharacterized protein</fullName>
    </submittedName>
</protein>
<dbReference type="EMBL" id="PDXD01000001">
    <property type="protein sequence ID" value="RYN84294.1"/>
    <property type="molecule type" value="Genomic_DNA"/>
</dbReference>
<comment type="caution">
    <text evidence="1">The sequence shown here is derived from an EMBL/GenBank/DDBJ whole genome shotgun (WGS) entry which is preliminary data.</text>
</comment>
<name>A0A4Q4NYB5_ALTAL</name>
<dbReference type="Proteomes" id="UP000291422">
    <property type="component" value="Unassembled WGS sequence"/>
</dbReference>
<dbReference type="AlphaFoldDB" id="A0A4Q4NYB5"/>